<feature type="active site" description="Charge relay system" evidence="1">
    <location>
        <position position="498"/>
    </location>
</feature>
<dbReference type="EMBL" id="VIOS01000003">
    <property type="protein sequence ID" value="TQP18210.1"/>
    <property type="molecule type" value="Genomic_DNA"/>
</dbReference>
<dbReference type="PROSITE" id="PS51892">
    <property type="entry name" value="SUBTILASE"/>
    <property type="match status" value="1"/>
</dbReference>
<sequence>MPKKNYIIGRAEELTSITPPPKIKPPQGGLYTVEESIQRLTPQFEQVVKEVNQYDDSLCPKDYVVTKLTLHPSYIAKGHFPKRLLREVGVRSIGSRAAEVKPDRWTKKGEPEVSPTTALYIAGKREQIKLFGQKLQRFTEDTPGADDLQKVWSIETVKPESKVKQGLLKEPKVFEIGIQLIPGSSSDFIKSSVTDYARSIGFEPDEDISISVSNLWFVPMIGLEKNLCKLAKHPFVRVARPMPMLRAFQPMVRSMSVPSPVKLPTEPPIADDVQVAILDGGLPLKHPLSQWIRDYRLSDTTASDCDGGPEHGIGVTSAFLFGPIDPAETAARPYSYIDHHRVLDSYIEKEDPFELYRTLGHIEDILLSRQYEFINLSLGPDLAIEDDEVHAWTSLLDSYLAEGDTFLTVAAGNNGEADHETQLNRIQVPSDSVNAVAVGAADTLSTDWSRASYSAIGPGRAPGRVKPDLLGFGGSPKDYFHVIASGAQPRTVPVQGTSFASPYVLRKAVGIRAIMGHGLSPLAIKALLVNAADTKSHDVSEVGWGKVPDNIEDLIESPDGVARILYQGELQPGKYMRVPLPLPETGINGKVTISATCCFSTPVDPQDSSMYTKAGVEISWAPKQGKPKEGFFQQVKIATEAELRRDAAKWESVLHAKKNKVGSILDEPAFELHYMARDGGGEINGTKAPTIKYAFVVTLDAPKHKQIFTDIMAAYADILTEIQPRVSITPQIRI</sequence>
<evidence type="ECO:0000313" key="4">
    <source>
        <dbReference type="Proteomes" id="UP000319979"/>
    </source>
</evidence>
<keyword evidence="1" id="KW-0720">Serine protease</keyword>
<gene>
    <name evidence="3" type="ORF">FLM02_00605</name>
</gene>
<comment type="caution">
    <text evidence="3">The sequence shown here is derived from an EMBL/GenBank/DDBJ whole genome shotgun (WGS) entry which is preliminary data.</text>
</comment>
<evidence type="ECO:0000313" key="3">
    <source>
        <dbReference type="EMBL" id="TQP18210.1"/>
    </source>
</evidence>
<dbReference type="GO" id="GO:0006508">
    <property type="term" value="P:proteolysis"/>
    <property type="evidence" value="ECO:0007669"/>
    <property type="project" value="UniProtKB-KW"/>
</dbReference>
<evidence type="ECO:0000256" key="1">
    <source>
        <dbReference type="PROSITE-ProRule" id="PRU01240"/>
    </source>
</evidence>
<dbReference type="InterPro" id="IPR034074">
    <property type="entry name" value="Y4bN_pept_dom"/>
</dbReference>
<feature type="domain" description="Peptidase S8/S53" evidence="2">
    <location>
        <begin position="272"/>
        <end position="545"/>
    </location>
</feature>
<name>A0A543Y4J5_VIBCL</name>
<feature type="active site" description="Charge relay system" evidence="1">
    <location>
        <position position="311"/>
    </location>
</feature>
<reference evidence="3 4" key="1">
    <citation type="submission" date="2019-07" db="EMBL/GenBank/DDBJ databases">
        <title>Phenotypic and genotypic antimicrobial resistance traits of Vibrio cholerae non-O1/non-O139 isolated from a large Austrian lake frequently associated with cases of infection.</title>
        <authorList>
            <person name="Lepuschitz S."/>
            <person name="Baron S."/>
            <person name="Larvor E."/>
            <person name="Granier S."/>
            <person name="Pretzer C."/>
            <person name="Mach R.L."/>
            <person name="Farnleitner A.H."/>
            <person name="Ruppitsch W."/>
            <person name="Pleininger S."/>
            <person name="Indra A."/>
            <person name="Kirschner A.K.T."/>
        </authorList>
    </citation>
    <scope>NUCLEOTIDE SEQUENCE [LARGE SCALE GENOMIC DNA]</scope>
    <source>
        <strain evidence="3 4">A12JL36W90</strain>
    </source>
</reference>
<keyword evidence="1" id="KW-0645">Protease</keyword>
<proteinExistence type="inferred from homology"/>
<accession>A0A543Y4J5</accession>
<dbReference type="Proteomes" id="UP000319979">
    <property type="component" value="Unassembled WGS sequence"/>
</dbReference>
<comment type="similarity">
    <text evidence="1">Belongs to the peptidase S8 family.</text>
</comment>
<protein>
    <submittedName>
        <fullName evidence="3">S8 family peptidase</fullName>
    </submittedName>
</protein>
<dbReference type="InterPro" id="IPR000209">
    <property type="entry name" value="Peptidase_S8/S53_dom"/>
</dbReference>
<organism evidence="3 4">
    <name type="scientific">Vibrio cholerae</name>
    <dbReference type="NCBI Taxonomy" id="666"/>
    <lineage>
        <taxon>Bacteria</taxon>
        <taxon>Pseudomonadati</taxon>
        <taxon>Pseudomonadota</taxon>
        <taxon>Gammaproteobacteria</taxon>
        <taxon>Vibrionales</taxon>
        <taxon>Vibrionaceae</taxon>
        <taxon>Vibrio</taxon>
    </lineage>
</organism>
<feature type="active site" description="Charge relay system" evidence="1">
    <location>
        <position position="279"/>
    </location>
</feature>
<keyword evidence="1" id="KW-0378">Hydrolase</keyword>
<dbReference type="AlphaFoldDB" id="A0A543Y4J5"/>
<dbReference type="Pfam" id="PF00082">
    <property type="entry name" value="Peptidase_S8"/>
    <property type="match status" value="1"/>
</dbReference>
<dbReference type="RefSeq" id="WP_142565119.1">
    <property type="nucleotide sequence ID" value="NZ_CP184803.1"/>
</dbReference>
<dbReference type="SUPFAM" id="SSF52743">
    <property type="entry name" value="Subtilisin-like"/>
    <property type="match status" value="1"/>
</dbReference>
<dbReference type="Gene3D" id="3.40.50.200">
    <property type="entry name" value="Peptidase S8/S53 domain"/>
    <property type="match status" value="1"/>
</dbReference>
<dbReference type="GO" id="GO:0004252">
    <property type="term" value="F:serine-type endopeptidase activity"/>
    <property type="evidence" value="ECO:0007669"/>
    <property type="project" value="UniProtKB-UniRule"/>
</dbReference>
<dbReference type="InterPro" id="IPR036852">
    <property type="entry name" value="Peptidase_S8/S53_dom_sf"/>
</dbReference>
<dbReference type="CDD" id="cd04847">
    <property type="entry name" value="Peptidases_S8_Subtilisin_like_2"/>
    <property type="match status" value="1"/>
</dbReference>
<evidence type="ECO:0000259" key="2">
    <source>
        <dbReference type="Pfam" id="PF00082"/>
    </source>
</evidence>